<dbReference type="STRING" id="684364.F4P5I6"/>
<keyword evidence="7" id="KW-1185">Reference proteome</keyword>
<evidence type="ECO:0000313" key="6">
    <source>
        <dbReference type="EMBL" id="EGF79424.1"/>
    </source>
</evidence>
<evidence type="ECO:0000256" key="3">
    <source>
        <dbReference type="ARBA" id="ARBA00023015"/>
    </source>
</evidence>
<dbReference type="InterPro" id="IPR009332">
    <property type="entry name" value="Med22"/>
</dbReference>
<dbReference type="GO" id="GO:0003712">
    <property type="term" value="F:transcription coregulator activity"/>
    <property type="evidence" value="ECO:0007669"/>
    <property type="project" value="InterPro"/>
</dbReference>
<evidence type="ECO:0000313" key="7">
    <source>
        <dbReference type="Proteomes" id="UP000007241"/>
    </source>
</evidence>
<dbReference type="GO" id="GO:0016592">
    <property type="term" value="C:mediator complex"/>
    <property type="evidence" value="ECO:0000318"/>
    <property type="project" value="GO_Central"/>
</dbReference>
<keyword evidence="3" id="KW-0805">Transcription regulation</keyword>
<gene>
    <name evidence="6" type="ORF">BATDEDRAFT_25758</name>
</gene>
<dbReference type="Proteomes" id="UP000007241">
    <property type="component" value="Unassembled WGS sequence"/>
</dbReference>
<reference evidence="6 7" key="1">
    <citation type="submission" date="2009-12" db="EMBL/GenBank/DDBJ databases">
        <title>The draft genome of Batrachochytrium dendrobatidis.</title>
        <authorList>
            <consortium name="US DOE Joint Genome Institute (JGI-PGF)"/>
            <person name="Kuo A."/>
            <person name="Salamov A."/>
            <person name="Schmutz J."/>
            <person name="Lucas S."/>
            <person name="Pitluck S."/>
            <person name="Rosenblum E."/>
            <person name="Stajich J."/>
            <person name="Eisen M."/>
            <person name="Grigoriev I.V."/>
        </authorList>
    </citation>
    <scope>NUCLEOTIDE SEQUENCE [LARGE SCALE GENOMIC DNA]</scope>
    <source>
        <strain evidence="7">JAM81 / FGSC 10211</strain>
    </source>
</reference>
<evidence type="ECO:0000256" key="2">
    <source>
        <dbReference type="ARBA" id="ARBA00005942"/>
    </source>
</evidence>
<dbReference type="Pfam" id="PF06179">
    <property type="entry name" value="Med22"/>
    <property type="match status" value="1"/>
</dbReference>
<name>F4P5I6_BATDJ</name>
<accession>F4P5I6</accession>
<sequence>MSNINAIPGSAHEALITTVDSQIDSFLSSMRLMIAAASSTASSTTSTTADSSTNSRYTFLAAQESLVAGAATANMARSIEHLLSITTKLKQTLVLSDFAALNQQILPRHRTLTNQSSLCRDTLMEMRDHLIRVHQILVDALYSQQSNLHPVDSSYLRKRYQECNDYFHAKCPMFGLKERCQGCEMYWNRNVNIRSVFSYKNEDKDR</sequence>
<organism evidence="6 7">
    <name type="scientific">Batrachochytrium dendrobatidis (strain JAM81 / FGSC 10211)</name>
    <name type="common">Frog chytrid fungus</name>
    <dbReference type="NCBI Taxonomy" id="684364"/>
    <lineage>
        <taxon>Eukaryota</taxon>
        <taxon>Fungi</taxon>
        <taxon>Fungi incertae sedis</taxon>
        <taxon>Chytridiomycota</taxon>
        <taxon>Chytridiomycota incertae sedis</taxon>
        <taxon>Chytridiomycetes</taxon>
        <taxon>Rhizophydiales</taxon>
        <taxon>Rhizophydiales incertae sedis</taxon>
        <taxon>Batrachochytrium</taxon>
    </lineage>
</organism>
<protein>
    <submittedName>
        <fullName evidence="6">Uncharacterized protein</fullName>
    </submittedName>
</protein>
<keyword evidence="5" id="KW-0539">Nucleus</keyword>
<dbReference type="AlphaFoldDB" id="F4P5I6"/>
<evidence type="ECO:0000256" key="5">
    <source>
        <dbReference type="ARBA" id="ARBA00023242"/>
    </source>
</evidence>
<comment type="similarity">
    <text evidence="2">Belongs to the Mediator complex subunit 22 family.</text>
</comment>
<evidence type="ECO:0000256" key="1">
    <source>
        <dbReference type="ARBA" id="ARBA00004123"/>
    </source>
</evidence>
<dbReference type="GO" id="GO:0006357">
    <property type="term" value="P:regulation of transcription by RNA polymerase II"/>
    <property type="evidence" value="ECO:0007669"/>
    <property type="project" value="InterPro"/>
</dbReference>
<keyword evidence="4" id="KW-0804">Transcription</keyword>
<proteinExistence type="inferred from homology"/>
<dbReference type="EMBL" id="GL882886">
    <property type="protein sequence ID" value="EGF79424.1"/>
    <property type="molecule type" value="Genomic_DNA"/>
</dbReference>
<dbReference type="InParanoid" id="F4P5I6"/>
<dbReference type="OrthoDB" id="203279at2759"/>
<dbReference type="RefSeq" id="XP_006679872.1">
    <property type="nucleotide sequence ID" value="XM_006679809.1"/>
</dbReference>
<dbReference type="PANTHER" id="PTHR12434:SF6">
    <property type="entry name" value="MEDIATOR OF RNA POLYMERASE II TRANSCRIPTION SUBUNIT 22"/>
    <property type="match status" value="1"/>
</dbReference>
<comment type="subcellular location">
    <subcellularLocation>
        <location evidence="1">Nucleus</location>
    </subcellularLocation>
</comment>
<dbReference type="HOGENOM" id="CLU_1331719_0_0_1"/>
<evidence type="ECO:0000256" key="4">
    <source>
        <dbReference type="ARBA" id="ARBA00023163"/>
    </source>
</evidence>
<dbReference type="PANTHER" id="PTHR12434">
    <property type="entry name" value="MEDIATOR OF RNA POLYMERASE II TRANSCRIPTION SUBUNIT 22"/>
    <property type="match status" value="1"/>
</dbReference>
<dbReference type="GeneID" id="18238871"/>